<evidence type="ECO:0000256" key="1">
    <source>
        <dbReference type="SAM" id="Phobius"/>
    </source>
</evidence>
<keyword evidence="3" id="KW-1185">Reference proteome</keyword>
<reference evidence="2 3" key="1">
    <citation type="submission" date="2019-08" db="EMBL/GenBank/DDBJ databases">
        <authorList>
            <person name="Guy L."/>
        </authorList>
    </citation>
    <scope>NUCLEOTIDE SEQUENCE [LARGE SCALE GENOMIC DNA]</scope>
    <source>
        <strain evidence="2 3">SGT-108</strain>
    </source>
</reference>
<name>A0A5E4PFC0_9COXI</name>
<dbReference type="Proteomes" id="UP000324194">
    <property type="component" value="Chromosome 1"/>
</dbReference>
<keyword evidence="1" id="KW-1133">Transmembrane helix</keyword>
<gene>
    <name evidence="2" type="ORF">AQUSIP_03930</name>
</gene>
<evidence type="ECO:0000313" key="3">
    <source>
        <dbReference type="Proteomes" id="UP000324194"/>
    </source>
</evidence>
<dbReference type="AlphaFoldDB" id="A0A5E4PFC0"/>
<dbReference type="KEGG" id="asip:AQUSIP_03930"/>
<dbReference type="RefSeq" id="WP_148338128.1">
    <property type="nucleotide sequence ID" value="NZ_LR699119.1"/>
</dbReference>
<dbReference type="EMBL" id="LR699119">
    <property type="protein sequence ID" value="VVC75117.1"/>
    <property type="molecule type" value="Genomic_DNA"/>
</dbReference>
<sequence>MMSGKCGCNKLCPFSFGLAVGLTFGLGVFFWSLWAMYMGASPMMVEYHIPVPTLKDGTIHALWGLLKGFIFGFFIALFYDFISCCCKMKWCCKKSGCACCASEDKAGEKK</sequence>
<keyword evidence="1" id="KW-0472">Membrane</keyword>
<proteinExistence type="predicted"/>
<feature type="transmembrane region" description="Helical" evidence="1">
    <location>
        <begin position="57"/>
        <end position="79"/>
    </location>
</feature>
<keyword evidence="1" id="KW-0812">Transmembrane</keyword>
<accession>A0A5E4PFC0</accession>
<feature type="transmembrane region" description="Helical" evidence="1">
    <location>
        <begin position="12"/>
        <end position="37"/>
    </location>
</feature>
<protein>
    <submittedName>
        <fullName evidence="2">Uncharacterized protein</fullName>
    </submittedName>
</protein>
<organism evidence="2 3">
    <name type="scientific">Aquicella siphonis</name>
    <dbReference type="NCBI Taxonomy" id="254247"/>
    <lineage>
        <taxon>Bacteria</taxon>
        <taxon>Pseudomonadati</taxon>
        <taxon>Pseudomonadota</taxon>
        <taxon>Gammaproteobacteria</taxon>
        <taxon>Legionellales</taxon>
        <taxon>Coxiellaceae</taxon>
        <taxon>Aquicella</taxon>
    </lineage>
</organism>
<evidence type="ECO:0000313" key="2">
    <source>
        <dbReference type="EMBL" id="VVC75117.1"/>
    </source>
</evidence>